<name>A0A139AC32_GONPJ</name>
<evidence type="ECO:0000256" key="2">
    <source>
        <dbReference type="SAM" id="MobiDB-lite"/>
    </source>
</evidence>
<sequence>MSVVRSHLRLRHHNQIMDQLHNRSAKTIPVSQPGLDIVVFRRKSSASSTTSFGQSMAVQSTAYRNAAFMSELNESESEPHEEASPKAQQSVPTSKQGNIASANQGIAQFPGIDELEQARQQIAEWKAQLAKDCKDTKNFLEASAATEDVRLRKLEERLARVRQALEEQ</sequence>
<feature type="compositionally biased region" description="Polar residues" evidence="2">
    <location>
        <begin position="86"/>
        <end position="105"/>
    </location>
</feature>
<feature type="region of interest" description="Disordered" evidence="2">
    <location>
        <begin position="68"/>
        <end position="105"/>
    </location>
</feature>
<gene>
    <name evidence="3" type="ORF">M427DRAFT_354075</name>
</gene>
<accession>A0A139AC32</accession>
<reference evidence="3 4" key="1">
    <citation type="journal article" date="2015" name="Genome Biol. Evol.">
        <title>Phylogenomic analyses indicate that early fungi evolved digesting cell walls of algal ancestors of land plants.</title>
        <authorList>
            <person name="Chang Y."/>
            <person name="Wang S."/>
            <person name="Sekimoto S."/>
            <person name="Aerts A.L."/>
            <person name="Choi C."/>
            <person name="Clum A."/>
            <person name="LaButti K.M."/>
            <person name="Lindquist E.A."/>
            <person name="Yee Ngan C."/>
            <person name="Ohm R.A."/>
            <person name="Salamov A.A."/>
            <person name="Grigoriev I.V."/>
            <person name="Spatafora J.W."/>
            <person name="Berbee M.L."/>
        </authorList>
    </citation>
    <scope>NUCLEOTIDE SEQUENCE [LARGE SCALE GENOMIC DNA]</scope>
    <source>
        <strain evidence="3 4">JEL478</strain>
    </source>
</reference>
<evidence type="ECO:0000313" key="3">
    <source>
        <dbReference type="EMBL" id="KXS14361.1"/>
    </source>
</evidence>
<evidence type="ECO:0000256" key="1">
    <source>
        <dbReference type="SAM" id="Coils"/>
    </source>
</evidence>
<keyword evidence="4" id="KW-1185">Reference proteome</keyword>
<dbReference type="EMBL" id="KQ965770">
    <property type="protein sequence ID" value="KXS14361.1"/>
    <property type="molecule type" value="Genomic_DNA"/>
</dbReference>
<proteinExistence type="predicted"/>
<evidence type="ECO:0000313" key="4">
    <source>
        <dbReference type="Proteomes" id="UP000070544"/>
    </source>
</evidence>
<feature type="coiled-coil region" evidence="1">
    <location>
        <begin position="115"/>
        <end position="164"/>
    </location>
</feature>
<organism evidence="3 4">
    <name type="scientific">Gonapodya prolifera (strain JEL478)</name>
    <name type="common">Monoblepharis prolifera</name>
    <dbReference type="NCBI Taxonomy" id="1344416"/>
    <lineage>
        <taxon>Eukaryota</taxon>
        <taxon>Fungi</taxon>
        <taxon>Fungi incertae sedis</taxon>
        <taxon>Chytridiomycota</taxon>
        <taxon>Chytridiomycota incertae sedis</taxon>
        <taxon>Monoblepharidomycetes</taxon>
        <taxon>Monoblepharidales</taxon>
        <taxon>Gonapodyaceae</taxon>
        <taxon>Gonapodya</taxon>
    </lineage>
</organism>
<protein>
    <submittedName>
        <fullName evidence="3">Uncharacterized protein</fullName>
    </submittedName>
</protein>
<dbReference type="AlphaFoldDB" id="A0A139AC32"/>
<dbReference type="Proteomes" id="UP000070544">
    <property type="component" value="Unassembled WGS sequence"/>
</dbReference>
<keyword evidence="1" id="KW-0175">Coiled coil</keyword>